<reference evidence="1" key="1">
    <citation type="submission" date="2014-12" db="EMBL/GenBank/DDBJ databases">
        <title>Insight into the proteome of Arion vulgaris.</title>
        <authorList>
            <person name="Aradska J."/>
            <person name="Bulat T."/>
            <person name="Smidak R."/>
            <person name="Sarate P."/>
            <person name="Gangsoo J."/>
            <person name="Sialana F."/>
            <person name="Bilban M."/>
            <person name="Lubec G."/>
        </authorList>
    </citation>
    <scope>NUCLEOTIDE SEQUENCE</scope>
    <source>
        <tissue evidence="1">Skin</tissue>
    </source>
</reference>
<proteinExistence type="predicted"/>
<evidence type="ECO:0000313" key="1">
    <source>
        <dbReference type="EMBL" id="CEK93126.1"/>
    </source>
</evidence>
<sequence>ETVLEYNVEDKRAGERHLFKWRRNIKRHFYIMSKDEGHDMLEIRCRRFWMWRRT</sequence>
<dbReference type="EMBL" id="HACG01046261">
    <property type="protein sequence ID" value="CEK93126.1"/>
    <property type="molecule type" value="Transcribed_RNA"/>
</dbReference>
<name>A0A0B7BL98_9EUPU</name>
<organism evidence="1">
    <name type="scientific">Arion vulgaris</name>
    <dbReference type="NCBI Taxonomy" id="1028688"/>
    <lineage>
        <taxon>Eukaryota</taxon>
        <taxon>Metazoa</taxon>
        <taxon>Spiralia</taxon>
        <taxon>Lophotrochozoa</taxon>
        <taxon>Mollusca</taxon>
        <taxon>Gastropoda</taxon>
        <taxon>Heterobranchia</taxon>
        <taxon>Euthyneura</taxon>
        <taxon>Panpulmonata</taxon>
        <taxon>Eupulmonata</taxon>
        <taxon>Stylommatophora</taxon>
        <taxon>Helicina</taxon>
        <taxon>Arionoidea</taxon>
        <taxon>Arionidae</taxon>
        <taxon>Arion</taxon>
    </lineage>
</organism>
<accession>A0A0B7BL98</accession>
<protein>
    <submittedName>
        <fullName evidence="1">Uncharacterized protein</fullName>
    </submittedName>
</protein>
<dbReference type="AlphaFoldDB" id="A0A0B7BL98"/>
<gene>
    <name evidence="1" type="primary">ORF192156</name>
</gene>
<feature type="non-terminal residue" evidence="1">
    <location>
        <position position="1"/>
    </location>
</feature>